<comment type="similarity">
    <text evidence="5">Belongs to the globin family.</text>
</comment>
<dbReference type="EMBL" id="CP060131">
    <property type="protein sequence ID" value="QNG50666.1"/>
    <property type="molecule type" value="Genomic_DNA"/>
</dbReference>
<dbReference type="KEGG" id="ppel:H6H00_20885"/>
<dbReference type="GO" id="GO:0005344">
    <property type="term" value="F:oxygen carrier activity"/>
    <property type="evidence" value="ECO:0007669"/>
    <property type="project" value="UniProtKB-KW"/>
</dbReference>
<evidence type="ECO:0000256" key="5">
    <source>
        <dbReference type="RuleBase" id="RU000356"/>
    </source>
</evidence>
<dbReference type="GO" id="GO:0019825">
    <property type="term" value="F:oxygen binding"/>
    <property type="evidence" value="ECO:0007669"/>
    <property type="project" value="InterPro"/>
</dbReference>
<dbReference type="GO" id="GO:0071949">
    <property type="term" value="F:FAD binding"/>
    <property type="evidence" value="ECO:0007669"/>
    <property type="project" value="TreeGrafter"/>
</dbReference>
<evidence type="ECO:0000256" key="4">
    <source>
        <dbReference type="ARBA" id="ARBA00023004"/>
    </source>
</evidence>
<keyword evidence="1 5" id="KW-0349">Heme</keyword>
<gene>
    <name evidence="8" type="ORF">H6H00_20885</name>
</gene>
<accession>A0A7G7MD05</accession>
<dbReference type="AlphaFoldDB" id="A0A7G7MD05"/>
<dbReference type="CDD" id="cd19753">
    <property type="entry name" value="Mb-like_oxidoreductase"/>
    <property type="match status" value="1"/>
</dbReference>
<keyword evidence="9" id="KW-1185">Reference proteome</keyword>
<dbReference type="InterPro" id="IPR012292">
    <property type="entry name" value="Globin/Proto"/>
</dbReference>
<dbReference type="GO" id="GO:0046210">
    <property type="term" value="P:nitric oxide catabolic process"/>
    <property type="evidence" value="ECO:0007669"/>
    <property type="project" value="TreeGrafter"/>
</dbReference>
<organism evidence="8 9">
    <name type="scientific">Pseudonocardia petroleophila</name>
    <dbReference type="NCBI Taxonomy" id="37331"/>
    <lineage>
        <taxon>Bacteria</taxon>
        <taxon>Bacillati</taxon>
        <taxon>Actinomycetota</taxon>
        <taxon>Actinomycetes</taxon>
        <taxon>Pseudonocardiales</taxon>
        <taxon>Pseudonocardiaceae</taxon>
        <taxon>Pseudonocardia</taxon>
    </lineage>
</organism>
<protein>
    <submittedName>
        <fullName evidence="8">Globin family protein</fullName>
    </submittedName>
</protein>
<dbReference type="SUPFAM" id="SSF46458">
    <property type="entry name" value="Globin-like"/>
    <property type="match status" value="1"/>
</dbReference>
<reference evidence="8 9" key="1">
    <citation type="submission" date="2020-08" db="EMBL/GenBank/DDBJ databases">
        <authorList>
            <person name="Mo P."/>
        </authorList>
    </citation>
    <scope>NUCLEOTIDE SEQUENCE [LARGE SCALE GENOMIC DNA]</scope>
    <source>
        <strain evidence="8 9">CGMCC 4.1532</strain>
    </source>
</reference>
<dbReference type="GO" id="GO:0008941">
    <property type="term" value="F:nitric oxide dioxygenase NAD(P)H activity"/>
    <property type="evidence" value="ECO:0007669"/>
    <property type="project" value="TreeGrafter"/>
</dbReference>
<dbReference type="InterPro" id="IPR000971">
    <property type="entry name" value="Globin"/>
</dbReference>
<keyword evidence="3" id="KW-0479">Metal-binding</keyword>
<dbReference type="PANTHER" id="PTHR43396">
    <property type="entry name" value="FLAVOHEMOPROTEIN"/>
    <property type="match status" value="1"/>
</dbReference>
<keyword evidence="2 5" id="KW-0561">Oxygen transport</keyword>
<feature type="compositionally biased region" description="Basic and acidic residues" evidence="6">
    <location>
        <begin position="161"/>
        <end position="172"/>
    </location>
</feature>
<dbReference type="RefSeq" id="WP_185717428.1">
    <property type="nucleotide sequence ID" value="NZ_BAAAWI010000001.1"/>
</dbReference>
<dbReference type="Pfam" id="PF00042">
    <property type="entry name" value="Globin"/>
    <property type="match status" value="1"/>
</dbReference>
<evidence type="ECO:0000256" key="3">
    <source>
        <dbReference type="ARBA" id="ARBA00022723"/>
    </source>
</evidence>
<sequence>MSDPSTVRRPSRATIEAVQASCAAVAARPVRLAEVFYANLFEMAPQLRGMFAADMTDQMQKMTDVLLGAIAQIATQDTVELEAVLRRLGADHRTRYGVQAQHYLVIGHALTRAVREVAGPAYSGALSSCWIALVQWVAAHMVAGAEAVDDELDAVVLPEPRPAEPRPSEPRSVEPLPAPRLPVAVRGES</sequence>
<evidence type="ECO:0000256" key="1">
    <source>
        <dbReference type="ARBA" id="ARBA00022617"/>
    </source>
</evidence>
<dbReference type="Gene3D" id="1.10.490.10">
    <property type="entry name" value="Globins"/>
    <property type="match status" value="1"/>
</dbReference>
<feature type="domain" description="Globin" evidence="7">
    <location>
        <begin position="9"/>
        <end position="146"/>
    </location>
</feature>
<dbReference type="InterPro" id="IPR009050">
    <property type="entry name" value="Globin-like_sf"/>
</dbReference>
<proteinExistence type="inferred from homology"/>
<feature type="region of interest" description="Disordered" evidence="6">
    <location>
        <begin position="156"/>
        <end position="189"/>
    </location>
</feature>
<evidence type="ECO:0000313" key="8">
    <source>
        <dbReference type="EMBL" id="QNG50666.1"/>
    </source>
</evidence>
<name>A0A7G7MD05_9PSEU</name>
<evidence type="ECO:0000259" key="7">
    <source>
        <dbReference type="PROSITE" id="PS01033"/>
    </source>
</evidence>
<dbReference type="PANTHER" id="PTHR43396:SF3">
    <property type="entry name" value="FLAVOHEMOPROTEIN"/>
    <property type="match status" value="1"/>
</dbReference>
<dbReference type="GO" id="GO:0071500">
    <property type="term" value="P:cellular response to nitrosative stress"/>
    <property type="evidence" value="ECO:0007669"/>
    <property type="project" value="TreeGrafter"/>
</dbReference>
<dbReference type="GO" id="GO:0020037">
    <property type="term" value="F:heme binding"/>
    <property type="evidence" value="ECO:0007669"/>
    <property type="project" value="InterPro"/>
</dbReference>
<evidence type="ECO:0000256" key="2">
    <source>
        <dbReference type="ARBA" id="ARBA00022621"/>
    </source>
</evidence>
<evidence type="ECO:0000313" key="9">
    <source>
        <dbReference type="Proteomes" id="UP000515728"/>
    </source>
</evidence>
<evidence type="ECO:0000256" key="6">
    <source>
        <dbReference type="SAM" id="MobiDB-lite"/>
    </source>
</evidence>
<dbReference type="PROSITE" id="PS01033">
    <property type="entry name" value="GLOBIN"/>
    <property type="match status" value="1"/>
</dbReference>
<keyword evidence="5" id="KW-0813">Transport</keyword>
<dbReference type="Proteomes" id="UP000515728">
    <property type="component" value="Chromosome"/>
</dbReference>
<dbReference type="GO" id="GO:0046872">
    <property type="term" value="F:metal ion binding"/>
    <property type="evidence" value="ECO:0007669"/>
    <property type="project" value="UniProtKB-KW"/>
</dbReference>
<keyword evidence="4" id="KW-0408">Iron</keyword>